<feature type="transmembrane region" description="Helical" evidence="6">
    <location>
        <begin position="100"/>
        <end position="132"/>
    </location>
</feature>
<evidence type="ECO:0000313" key="7">
    <source>
        <dbReference type="EMBL" id="TKX31399.1"/>
    </source>
</evidence>
<feature type="transmembrane region" description="Helical" evidence="6">
    <location>
        <begin position="144"/>
        <end position="167"/>
    </location>
</feature>
<reference evidence="7 8" key="1">
    <citation type="submission" date="2018-05" db="EMBL/GenBank/DDBJ databases">
        <title>Novel Campyloabacter and Helicobacter Species and Strains.</title>
        <authorList>
            <person name="Mannion A.J."/>
            <person name="Shen Z."/>
            <person name="Fox J.G."/>
        </authorList>
    </citation>
    <scope>NUCLEOTIDE SEQUENCE [LARGE SCALE GENOMIC DNA]</scope>
    <source>
        <strain evidence="8">MIT17-670</strain>
    </source>
</reference>
<feature type="transmembrane region" description="Helical" evidence="6">
    <location>
        <begin position="397"/>
        <end position="421"/>
    </location>
</feature>
<protein>
    <submittedName>
        <fullName evidence="7">Arsenic transporter</fullName>
    </submittedName>
</protein>
<keyword evidence="5 6" id="KW-0472">Membrane</keyword>
<feature type="transmembrane region" description="Helical" evidence="6">
    <location>
        <begin position="322"/>
        <end position="339"/>
    </location>
</feature>
<sequence length="422" mass="48153">MLFASVIFLVTLIFIFWRPWNLPLWIISSFGAFFVFIFKLVNLKDIIFISELVWDSSLTLIGLIILSFSLEALGFFNFIAREIVSLSKNKSNYKINTNKLMFLLLIFVFLLTAFLGNDGAILVITPIVIALFSTLKDIKKSMILNLFLLSVSFLCDASSNTFIISNLTNIITAKYFNLGFLEFAKIMFLPNLLVLFSTLFMVYFGFLKALPREIEIRTHLGKVISKKLFIFCIFYLTLFVASFFMAEFFNLNTSLFALCGSLFFWFLVYCIKKRKALNVIRQAPWSIFIFSFGLYMIVFALHKSGVSNVLYILYDILSQNKLSAIFGTGFISAFLSSIFNNLPMTLIGNLALKDFPTEMIYAHLLGVNIGSKLTPIGSLATLFWLGLLAKKGIQISFWQYCKFSFFVTIPILMCSFLGIIFQ</sequence>
<feature type="transmembrane region" description="Helical" evidence="6">
    <location>
        <begin position="283"/>
        <end position="302"/>
    </location>
</feature>
<dbReference type="AlphaFoldDB" id="A0A4U7BIR5"/>
<comment type="caution">
    <text evidence="7">The sequence shown here is derived from an EMBL/GenBank/DDBJ whole genome shotgun (WGS) entry which is preliminary data.</text>
</comment>
<feature type="transmembrane region" description="Helical" evidence="6">
    <location>
        <begin position="255"/>
        <end position="271"/>
    </location>
</feature>
<dbReference type="PANTHER" id="PTHR43302">
    <property type="entry name" value="TRANSPORTER ARSB-RELATED"/>
    <property type="match status" value="1"/>
</dbReference>
<evidence type="ECO:0000256" key="5">
    <source>
        <dbReference type="ARBA" id="ARBA00023136"/>
    </source>
</evidence>
<dbReference type="GO" id="GO:0015105">
    <property type="term" value="F:arsenite transmembrane transporter activity"/>
    <property type="evidence" value="ECO:0007669"/>
    <property type="project" value="InterPro"/>
</dbReference>
<evidence type="ECO:0000256" key="4">
    <source>
        <dbReference type="ARBA" id="ARBA00022989"/>
    </source>
</evidence>
<dbReference type="InterPro" id="IPR000802">
    <property type="entry name" value="Arsenical_pump_ArsB"/>
</dbReference>
<dbReference type="GO" id="GO:0005886">
    <property type="term" value="C:plasma membrane"/>
    <property type="evidence" value="ECO:0007669"/>
    <property type="project" value="UniProtKB-SubCell"/>
</dbReference>
<evidence type="ECO:0000256" key="6">
    <source>
        <dbReference type="SAM" id="Phobius"/>
    </source>
</evidence>
<gene>
    <name evidence="7" type="ORF">CQA76_06360</name>
</gene>
<dbReference type="OrthoDB" id="9774335at2"/>
<dbReference type="EMBL" id="NXMA01000010">
    <property type="protein sequence ID" value="TKX31399.1"/>
    <property type="molecule type" value="Genomic_DNA"/>
</dbReference>
<dbReference type="Proteomes" id="UP000310353">
    <property type="component" value="Unassembled WGS sequence"/>
</dbReference>
<keyword evidence="8" id="KW-1185">Reference proteome</keyword>
<keyword evidence="3 6" id="KW-0812">Transmembrane</keyword>
<proteinExistence type="predicted"/>
<dbReference type="RefSeq" id="WP_137622584.1">
    <property type="nucleotide sequence ID" value="NZ_NXMA01000010.1"/>
</dbReference>
<name>A0A4U7BIR5_9BACT</name>
<feature type="transmembrane region" description="Helical" evidence="6">
    <location>
        <begin position="228"/>
        <end position="249"/>
    </location>
</feature>
<feature type="transmembrane region" description="Helical" evidence="6">
    <location>
        <begin position="20"/>
        <end position="38"/>
    </location>
</feature>
<dbReference type="PANTHER" id="PTHR43302:SF5">
    <property type="entry name" value="TRANSPORTER ARSB-RELATED"/>
    <property type="match status" value="1"/>
</dbReference>
<evidence type="ECO:0000256" key="3">
    <source>
        <dbReference type="ARBA" id="ARBA00022692"/>
    </source>
</evidence>
<dbReference type="PRINTS" id="PR00758">
    <property type="entry name" value="ARSENICPUMP"/>
</dbReference>
<feature type="transmembrane region" description="Helical" evidence="6">
    <location>
        <begin position="58"/>
        <end position="80"/>
    </location>
</feature>
<keyword evidence="2" id="KW-1003">Cell membrane</keyword>
<dbReference type="Pfam" id="PF02040">
    <property type="entry name" value="ArsB"/>
    <property type="match status" value="1"/>
</dbReference>
<feature type="transmembrane region" description="Helical" evidence="6">
    <location>
        <begin position="360"/>
        <end position="385"/>
    </location>
</feature>
<feature type="transmembrane region" description="Helical" evidence="6">
    <location>
        <begin position="187"/>
        <end position="207"/>
    </location>
</feature>
<evidence type="ECO:0000313" key="8">
    <source>
        <dbReference type="Proteomes" id="UP000310353"/>
    </source>
</evidence>
<dbReference type="CDD" id="cd01118">
    <property type="entry name" value="ArsB_permease"/>
    <property type="match status" value="1"/>
</dbReference>
<evidence type="ECO:0000256" key="2">
    <source>
        <dbReference type="ARBA" id="ARBA00022475"/>
    </source>
</evidence>
<accession>A0A4U7BIR5</accession>
<organism evidence="7 8">
    <name type="scientific">Campylobacter aviculae</name>
    <dbReference type="NCBI Taxonomy" id="2510190"/>
    <lineage>
        <taxon>Bacteria</taxon>
        <taxon>Pseudomonadati</taxon>
        <taxon>Campylobacterota</taxon>
        <taxon>Epsilonproteobacteria</taxon>
        <taxon>Campylobacterales</taxon>
        <taxon>Campylobacteraceae</taxon>
        <taxon>Campylobacter</taxon>
    </lineage>
</organism>
<comment type="subcellular location">
    <subcellularLocation>
        <location evidence="1">Cell membrane</location>
        <topology evidence="1">Multi-pass membrane protein</topology>
    </subcellularLocation>
</comment>
<keyword evidence="4 6" id="KW-1133">Transmembrane helix</keyword>
<evidence type="ECO:0000256" key="1">
    <source>
        <dbReference type="ARBA" id="ARBA00004651"/>
    </source>
</evidence>